<name>A0A915JJA8_ROMCU</name>
<proteinExistence type="predicted"/>
<dbReference type="WBParaSite" id="nRc.2.0.1.t26249-RA">
    <property type="protein sequence ID" value="nRc.2.0.1.t26249-RA"/>
    <property type="gene ID" value="nRc.2.0.1.g26249"/>
</dbReference>
<reference evidence="2" key="1">
    <citation type="submission" date="2022-11" db="UniProtKB">
        <authorList>
            <consortium name="WormBaseParasite"/>
        </authorList>
    </citation>
    <scope>IDENTIFICATION</scope>
</reference>
<protein>
    <submittedName>
        <fullName evidence="2">Uncharacterized protein</fullName>
    </submittedName>
</protein>
<keyword evidence="1" id="KW-1185">Reference proteome</keyword>
<sequence>MTPASTYCAKDDKGTVAQPTSGIFKAVVISLQANFYLANICGYPLVEDAGKCAVTCYPKNENGRH</sequence>
<accession>A0A915JJA8</accession>
<evidence type="ECO:0000313" key="2">
    <source>
        <dbReference type="WBParaSite" id="nRc.2.0.1.t26249-RA"/>
    </source>
</evidence>
<dbReference type="Proteomes" id="UP000887565">
    <property type="component" value="Unplaced"/>
</dbReference>
<dbReference type="AlphaFoldDB" id="A0A915JJA8"/>
<organism evidence="1 2">
    <name type="scientific">Romanomermis culicivorax</name>
    <name type="common">Nematode worm</name>
    <dbReference type="NCBI Taxonomy" id="13658"/>
    <lineage>
        <taxon>Eukaryota</taxon>
        <taxon>Metazoa</taxon>
        <taxon>Ecdysozoa</taxon>
        <taxon>Nematoda</taxon>
        <taxon>Enoplea</taxon>
        <taxon>Dorylaimia</taxon>
        <taxon>Mermithida</taxon>
        <taxon>Mermithoidea</taxon>
        <taxon>Mermithidae</taxon>
        <taxon>Romanomermis</taxon>
    </lineage>
</organism>
<evidence type="ECO:0000313" key="1">
    <source>
        <dbReference type="Proteomes" id="UP000887565"/>
    </source>
</evidence>